<dbReference type="Proteomes" id="UP000033428">
    <property type="component" value="Unassembled WGS sequence"/>
</dbReference>
<accession>A0A0F0CJ35</accession>
<protein>
    <submittedName>
        <fullName evidence="1">Uncharacterized protein</fullName>
    </submittedName>
</protein>
<dbReference type="EMBL" id="JYNY01000624">
    <property type="protein sequence ID" value="KJJ83308.1"/>
    <property type="molecule type" value="Genomic_DNA"/>
</dbReference>
<dbReference type="AlphaFoldDB" id="A0A0F0CJ35"/>
<evidence type="ECO:0000313" key="2">
    <source>
        <dbReference type="EMBL" id="KJJ84182.1"/>
    </source>
</evidence>
<reference evidence="1 3" key="1">
    <citation type="submission" date="2015-02" db="EMBL/GenBank/DDBJ databases">
        <title>Single-cell genomics of uncultivated deep-branching MTB reveals a conserved set of magnetosome genes.</title>
        <authorList>
            <person name="Kolinko S."/>
            <person name="Richter M."/>
            <person name="Glockner F.O."/>
            <person name="Brachmann A."/>
            <person name="Schuler D."/>
        </authorList>
    </citation>
    <scope>NUCLEOTIDE SEQUENCE [LARGE SCALE GENOMIC DNA]</scope>
    <source>
        <strain evidence="1">SKK-01</strain>
    </source>
</reference>
<keyword evidence="3" id="KW-1185">Reference proteome</keyword>
<name>A0A0F0CJ35_9BACT</name>
<gene>
    <name evidence="2" type="ORF">OMAG_001949</name>
    <name evidence="1" type="ORF">OMAG_002826</name>
</gene>
<evidence type="ECO:0000313" key="3">
    <source>
        <dbReference type="Proteomes" id="UP000033428"/>
    </source>
</evidence>
<organism evidence="1 3">
    <name type="scientific">Candidatus Omnitrophus magneticus</name>
    <dbReference type="NCBI Taxonomy" id="1609969"/>
    <lineage>
        <taxon>Bacteria</taxon>
        <taxon>Pseudomonadati</taxon>
        <taxon>Candidatus Omnitrophota</taxon>
        <taxon>Candidatus Omnitrophus</taxon>
    </lineage>
</organism>
<proteinExistence type="predicted"/>
<dbReference type="EMBL" id="JYNY01000393">
    <property type="protein sequence ID" value="KJJ84182.1"/>
    <property type="molecule type" value="Genomic_DNA"/>
</dbReference>
<comment type="caution">
    <text evidence="1">The sequence shown here is derived from an EMBL/GenBank/DDBJ whole genome shotgun (WGS) entry which is preliminary data.</text>
</comment>
<evidence type="ECO:0000313" key="1">
    <source>
        <dbReference type="EMBL" id="KJJ83308.1"/>
    </source>
</evidence>
<sequence length="51" mass="6004">MFEPPVTFGFRVIFIEFITNICTPKIYIFICSVLVLADFREYTVNCPRIII</sequence>